<sequence>MTSLSSAQWGALLGFSLGILLVLVPFGKVLLIVLLILAGYLVGKLMESEELRSRIRQMFSLLFR</sequence>
<name>A0A1F5URR4_FRAXR</name>
<evidence type="ECO:0000256" key="1">
    <source>
        <dbReference type="SAM" id="Phobius"/>
    </source>
</evidence>
<dbReference type="Proteomes" id="UP000179157">
    <property type="component" value="Unassembled WGS sequence"/>
</dbReference>
<gene>
    <name evidence="2" type="ORF">A2Z21_10430</name>
</gene>
<keyword evidence="1" id="KW-0812">Transmembrane</keyword>
<reference evidence="2 3" key="1">
    <citation type="journal article" date="2016" name="Nat. Commun.">
        <title>Thousands of microbial genomes shed light on interconnected biogeochemical processes in an aquifer system.</title>
        <authorList>
            <person name="Anantharaman K."/>
            <person name="Brown C.T."/>
            <person name="Hug L.A."/>
            <person name="Sharon I."/>
            <person name="Castelle C.J."/>
            <person name="Probst A.J."/>
            <person name="Thomas B.C."/>
            <person name="Singh A."/>
            <person name="Wilkins M.J."/>
            <person name="Karaoz U."/>
            <person name="Brodie E.L."/>
            <person name="Williams K.H."/>
            <person name="Hubbard S.S."/>
            <person name="Banfield J.F."/>
        </authorList>
    </citation>
    <scope>NUCLEOTIDE SEQUENCE [LARGE SCALE GENOMIC DNA]</scope>
    <source>
        <strain evidence="3">RBG_16_55_9</strain>
    </source>
</reference>
<keyword evidence="1" id="KW-0472">Membrane</keyword>
<dbReference type="Pfam" id="PF10031">
    <property type="entry name" value="DUF2273"/>
    <property type="match status" value="1"/>
</dbReference>
<proteinExistence type="predicted"/>
<protein>
    <recommendedName>
        <fullName evidence="4">DUF2273 domain-containing protein</fullName>
    </recommendedName>
</protein>
<evidence type="ECO:0000313" key="2">
    <source>
        <dbReference type="EMBL" id="OGF53854.1"/>
    </source>
</evidence>
<organism evidence="2 3">
    <name type="scientific">Fraserbacteria sp. (strain RBG_16_55_9)</name>
    <dbReference type="NCBI Taxonomy" id="1817864"/>
    <lineage>
        <taxon>Bacteria</taxon>
        <taxon>Candidatus Fraseribacteriota</taxon>
    </lineage>
</organism>
<comment type="caution">
    <text evidence="2">The sequence shown here is derived from an EMBL/GenBank/DDBJ whole genome shotgun (WGS) entry which is preliminary data.</text>
</comment>
<accession>A0A1F5URR4</accession>
<dbReference type="EMBL" id="MFGX01000094">
    <property type="protein sequence ID" value="OGF53854.1"/>
    <property type="molecule type" value="Genomic_DNA"/>
</dbReference>
<keyword evidence="1" id="KW-1133">Transmembrane helix</keyword>
<evidence type="ECO:0000313" key="3">
    <source>
        <dbReference type="Proteomes" id="UP000179157"/>
    </source>
</evidence>
<feature type="transmembrane region" description="Helical" evidence="1">
    <location>
        <begin position="12"/>
        <end position="42"/>
    </location>
</feature>
<evidence type="ECO:0008006" key="4">
    <source>
        <dbReference type="Google" id="ProtNLM"/>
    </source>
</evidence>
<dbReference type="STRING" id="1817864.A2Z21_10430"/>
<dbReference type="AlphaFoldDB" id="A0A1F5URR4"/>
<dbReference type="InterPro" id="IPR018730">
    <property type="entry name" value="DUF2273"/>
</dbReference>